<dbReference type="EMBL" id="JAOQJU010000029">
    <property type="protein sequence ID" value="MCU6687882.1"/>
    <property type="molecule type" value="Genomic_DNA"/>
</dbReference>
<keyword evidence="4" id="KW-1003">Cell membrane</keyword>
<dbReference type="GO" id="GO:0016301">
    <property type="term" value="F:kinase activity"/>
    <property type="evidence" value="ECO:0007669"/>
    <property type="project" value="UniProtKB-KW"/>
</dbReference>
<dbReference type="InterPro" id="IPR004358">
    <property type="entry name" value="Sig_transdc_His_kin-like_C"/>
</dbReference>
<evidence type="ECO:0000256" key="11">
    <source>
        <dbReference type="ARBA" id="ARBA00023136"/>
    </source>
</evidence>
<evidence type="ECO:0000256" key="6">
    <source>
        <dbReference type="ARBA" id="ARBA00022679"/>
    </source>
</evidence>
<dbReference type="InterPro" id="IPR036097">
    <property type="entry name" value="HisK_dim/P_sf"/>
</dbReference>
<dbReference type="Pfam" id="PF02518">
    <property type="entry name" value="HATPase_c"/>
    <property type="match status" value="1"/>
</dbReference>
<dbReference type="Gene3D" id="3.30.565.10">
    <property type="entry name" value="Histidine kinase-like ATPase, C-terminal domain"/>
    <property type="match status" value="1"/>
</dbReference>
<keyword evidence="7 12" id="KW-0812">Transmembrane</keyword>
<evidence type="ECO:0000313" key="14">
    <source>
        <dbReference type="EMBL" id="MCU6687882.1"/>
    </source>
</evidence>
<dbReference type="SMART" id="SM00387">
    <property type="entry name" value="HATPase_c"/>
    <property type="match status" value="1"/>
</dbReference>
<proteinExistence type="predicted"/>
<dbReference type="RefSeq" id="WP_158371721.1">
    <property type="nucleotide sequence ID" value="NZ_JAOQJU010000029.1"/>
</dbReference>
<dbReference type="InterPro" id="IPR036890">
    <property type="entry name" value="HATPase_C_sf"/>
</dbReference>
<dbReference type="InterPro" id="IPR003661">
    <property type="entry name" value="HisK_dim/P_dom"/>
</dbReference>
<evidence type="ECO:0000256" key="5">
    <source>
        <dbReference type="ARBA" id="ARBA00022553"/>
    </source>
</evidence>
<keyword evidence="15" id="KW-1185">Reference proteome</keyword>
<dbReference type="PANTHER" id="PTHR45453">
    <property type="entry name" value="PHOSPHATE REGULON SENSOR PROTEIN PHOR"/>
    <property type="match status" value="1"/>
</dbReference>
<keyword evidence="10" id="KW-0902">Two-component regulatory system</keyword>
<accession>A0ABT2RR59</accession>
<keyword evidence="11 12" id="KW-0472">Membrane</keyword>
<evidence type="ECO:0000256" key="1">
    <source>
        <dbReference type="ARBA" id="ARBA00000085"/>
    </source>
</evidence>
<dbReference type="PANTHER" id="PTHR45453:SF2">
    <property type="entry name" value="HISTIDINE KINASE"/>
    <property type="match status" value="1"/>
</dbReference>
<dbReference type="SUPFAM" id="SSF47384">
    <property type="entry name" value="Homodimeric domain of signal transducing histidine kinase"/>
    <property type="match status" value="1"/>
</dbReference>
<dbReference type="SUPFAM" id="SSF55874">
    <property type="entry name" value="ATPase domain of HSP90 chaperone/DNA topoisomerase II/histidine kinase"/>
    <property type="match status" value="1"/>
</dbReference>
<feature type="domain" description="Histidine kinase" evidence="13">
    <location>
        <begin position="124"/>
        <end position="328"/>
    </location>
</feature>
<keyword evidence="9 12" id="KW-1133">Transmembrane helix</keyword>
<evidence type="ECO:0000313" key="15">
    <source>
        <dbReference type="Proteomes" id="UP001652431"/>
    </source>
</evidence>
<keyword evidence="6" id="KW-0808">Transferase</keyword>
<name>A0ABT2RR59_9FIRM</name>
<comment type="catalytic activity">
    <reaction evidence="1">
        <text>ATP + protein L-histidine = ADP + protein N-phospho-L-histidine.</text>
        <dbReference type="EC" id="2.7.13.3"/>
    </reaction>
</comment>
<feature type="transmembrane region" description="Helical" evidence="12">
    <location>
        <begin position="12"/>
        <end position="32"/>
    </location>
</feature>
<evidence type="ECO:0000259" key="13">
    <source>
        <dbReference type="PROSITE" id="PS50109"/>
    </source>
</evidence>
<dbReference type="Proteomes" id="UP001652431">
    <property type="component" value="Unassembled WGS sequence"/>
</dbReference>
<keyword evidence="8 14" id="KW-0418">Kinase</keyword>
<dbReference type="InterPro" id="IPR005467">
    <property type="entry name" value="His_kinase_dom"/>
</dbReference>
<gene>
    <name evidence="14" type="ORF">OCV99_15370</name>
</gene>
<protein>
    <recommendedName>
        <fullName evidence="3">histidine kinase</fullName>
        <ecNumber evidence="3">2.7.13.3</ecNumber>
    </recommendedName>
</protein>
<evidence type="ECO:0000256" key="10">
    <source>
        <dbReference type="ARBA" id="ARBA00023012"/>
    </source>
</evidence>
<dbReference type="CDD" id="cd00082">
    <property type="entry name" value="HisKA"/>
    <property type="match status" value="1"/>
</dbReference>
<evidence type="ECO:0000256" key="8">
    <source>
        <dbReference type="ARBA" id="ARBA00022777"/>
    </source>
</evidence>
<evidence type="ECO:0000256" key="9">
    <source>
        <dbReference type="ARBA" id="ARBA00022989"/>
    </source>
</evidence>
<dbReference type="PROSITE" id="PS50109">
    <property type="entry name" value="HIS_KIN"/>
    <property type="match status" value="1"/>
</dbReference>
<organism evidence="14 15">
    <name type="scientific">Dorea acetigenes</name>
    <dbReference type="NCBI Taxonomy" id="2981787"/>
    <lineage>
        <taxon>Bacteria</taxon>
        <taxon>Bacillati</taxon>
        <taxon>Bacillota</taxon>
        <taxon>Clostridia</taxon>
        <taxon>Lachnospirales</taxon>
        <taxon>Lachnospiraceae</taxon>
        <taxon>Dorea</taxon>
    </lineage>
</organism>
<evidence type="ECO:0000256" key="12">
    <source>
        <dbReference type="SAM" id="Phobius"/>
    </source>
</evidence>
<dbReference type="InterPro" id="IPR050351">
    <property type="entry name" value="BphY/WalK/GraS-like"/>
</dbReference>
<sequence>MKVFCGYVKKERWHIGTYLGFMGIFVIIFSLYGVKTEALSYAVFLSTLWLLFFWTMDFMRYRKKHKELLELEGKTKTQWEMLPEPENLVEEDYQWMVRELLDTINEQKTEYLTEQQDMMDYYSLWAHQIKTPISAMRILLQSQEESQDTEYTRALKAELFKIEQYVDMVLTYLRMDSMSADMVFQWHSLEELAKQAVRKYSQLFILQKIKLEIDIDDRKVLTDKKWLVFVIGQILSNALKYTKQGKISIYTQNQALVIEDTGIGIEAEELPRVFERGFTGYNGRRDGKSTGIGLYLCKRVMDKLSHGIAIDSVAGKGTKVYLILGRKEMTVE</sequence>
<reference evidence="14 15" key="1">
    <citation type="journal article" date="2021" name="ISME Commun">
        <title>Automated analysis of genomic sequences facilitates high-throughput and comprehensive description of bacteria.</title>
        <authorList>
            <person name="Hitch T.C.A."/>
        </authorList>
    </citation>
    <scope>NUCLEOTIDE SEQUENCE [LARGE SCALE GENOMIC DNA]</scope>
    <source>
        <strain evidence="14 15">Sanger_03</strain>
    </source>
</reference>
<feature type="transmembrane region" description="Helical" evidence="12">
    <location>
        <begin position="38"/>
        <end position="56"/>
    </location>
</feature>
<evidence type="ECO:0000256" key="2">
    <source>
        <dbReference type="ARBA" id="ARBA00004651"/>
    </source>
</evidence>
<comment type="subcellular location">
    <subcellularLocation>
        <location evidence="2">Cell membrane</location>
        <topology evidence="2">Multi-pass membrane protein</topology>
    </subcellularLocation>
</comment>
<evidence type="ECO:0000256" key="3">
    <source>
        <dbReference type="ARBA" id="ARBA00012438"/>
    </source>
</evidence>
<evidence type="ECO:0000256" key="7">
    <source>
        <dbReference type="ARBA" id="ARBA00022692"/>
    </source>
</evidence>
<comment type="caution">
    <text evidence="14">The sequence shown here is derived from an EMBL/GenBank/DDBJ whole genome shotgun (WGS) entry which is preliminary data.</text>
</comment>
<dbReference type="EC" id="2.7.13.3" evidence="3"/>
<keyword evidence="5" id="KW-0597">Phosphoprotein</keyword>
<evidence type="ECO:0000256" key="4">
    <source>
        <dbReference type="ARBA" id="ARBA00022475"/>
    </source>
</evidence>
<dbReference type="InterPro" id="IPR003594">
    <property type="entry name" value="HATPase_dom"/>
</dbReference>
<dbReference type="PRINTS" id="PR00344">
    <property type="entry name" value="BCTRLSENSOR"/>
</dbReference>